<dbReference type="PANTHER" id="PTHR23389">
    <property type="entry name" value="CHROMOSOME TRANSMISSION FIDELITY FACTOR 18"/>
    <property type="match status" value="1"/>
</dbReference>
<sequence>MPYEQRRTATIVIEAPKPPTLSLSASIMSNAVTLSKFFTIKSRTLETEKSHFADNESSGKPQTDAPYEEIEYEDFLCQLRSSEISSSSPEETLKVNTDNDSQKCDMESLRTADEGMNTESHDLPVTNAEPSLCQKPAVSESPLARYFAFSTSNKPIKHTETARDNDTSASQTSLNSTETLDIKSEEIKKISSPEKTPPSETVNTASPEATQNTCVVECAANPVQSSFVPEEKISSGEEKCSSADRIEAPFPSKRRSLREVRDKIKLKQAQQNTSSDSAAQKKYSAPQKKYSAPLQPESRKSRRKTRQTTNSKKETDDKLDCDFKKYSDSQICDTTQQSSQTDAHGTKARHSLRQVRSRLKQKRSTAVSSDTPEFLSADSESPEGGSTPPVTVGTGSNAGKSKPQKVDELSESKRGQRLRPVVIEVELSSADEEPPDASRRLKRPRTKTTPTKRKKQKVGVSSEKDDCDVIVITQVDSPSSMLRTERLRKLHAMSAPDDDANLRQVSKARPLTQAELFPRIGHVTQLPNVSEEYTCTLPLLPASTKQVQSKYDRLALDIPAYRPRQPLKVKRDTLTNSKIKREIKKLSSLLPHYPVQDIYNSLDSRVAASDVEDQLWTHKYSPTSFMQLLVNKGCVEVVNEWLLNWKRDLVKGQPLVNRKQKKKKVKRKHDQSQDVESGDSDAELTQTPVLVISGGSGLGKTTCAHTIASLLGYTVFEINPTMLRTTKNVMERVHESTRSQQVQKGKGISIERMFASVRQAERKPAGNIASFFTRLKESKVDKQNSGKANSSADESRKEDNSNSCHQEAADSEKTDQSVSLSKLSLILFDEADIIFEEDKGFYDSIRIIGLEAKKPVIITCQSTQFLKTLGLEYTHVEITPYVHSEIAAYLCLMSLVEQEIADFQAMLALVTKFKCDIRRCILQVQYLISSGGLQASCTESTKNKPKKKSRDLGSPLQNLAKISRYQATLDIINHHHSSKAKSAHSMSKLSSLKSRLVAEEGMLTTVSSDPVLWSSVSRFKSAYTELLRNTFSLPHSKHDMASMDIPLSHLVLSIRDELPPSSMDMSDMTLTLDYFPFLQYVCISEDVRRELKESRRFLHYLDRVGLFISGEDKSKLTKLFPALPTAEKDADSHEGLKEIT</sequence>
<reference evidence="3" key="1">
    <citation type="submission" date="2020-06" db="EMBL/GenBank/DDBJ databases">
        <title>Draft genome of Bugula neritina, a colonial animal packing powerful symbionts and potential medicines.</title>
        <authorList>
            <person name="Rayko M."/>
        </authorList>
    </citation>
    <scope>NUCLEOTIDE SEQUENCE [LARGE SCALE GENOMIC DNA]</scope>
    <source>
        <strain evidence="3">Kwan_BN1</strain>
    </source>
</reference>
<dbReference type="Proteomes" id="UP000593567">
    <property type="component" value="Unassembled WGS sequence"/>
</dbReference>
<feature type="compositionally biased region" description="Polar residues" evidence="1">
    <location>
        <begin position="198"/>
        <end position="210"/>
    </location>
</feature>
<feature type="compositionally biased region" description="Basic and acidic residues" evidence="1">
    <location>
        <begin position="229"/>
        <end position="247"/>
    </location>
</feature>
<feature type="region of interest" description="Disordered" evidence="1">
    <location>
        <begin position="225"/>
        <end position="460"/>
    </location>
</feature>
<accession>A0A7J7K9K4</accession>
<evidence type="ECO:0000256" key="1">
    <source>
        <dbReference type="SAM" id="MobiDB-lite"/>
    </source>
</evidence>
<dbReference type="InterPro" id="IPR027417">
    <property type="entry name" value="P-loop_NTPase"/>
</dbReference>
<dbReference type="OrthoDB" id="9996895at2759"/>
<feature type="region of interest" description="Disordered" evidence="1">
    <location>
        <begin position="157"/>
        <end position="210"/>
    </location>
</feature>
<name>A0A7J7K9K4_BUGNE</name>
<feature type="compositionally biased region" description="Basic residues" evidence="1">
    <location>
        <begin position="346"/>
        <end position="363"/>
    </location>
</feature>
<keyword evidence="4" id="KW-1185">Reference proteome</keyword>
<feature type="region of interest" description="Disordered" evidence="1">
    <location>
        <begin position="780"/>
        <end position="815"/>
    </location>
</feature>
<feature type="compositionally biased region" description="Basic and acidic residues" evidence="1">
    <location>
        <begin position="311"/>
        <end position="327"/>
    </location>
</feature>
<feature type="domain" description="AAA+ ATPase" evidence="2">
    <location>
        <begin position="686"/>
        <end position="882"/>
    </location>
</feature>
<dbReference type="EMBL" id="VXIV02001031">
    <property type="protein sequence ID" value="KAF6034624.1"/>
    <property type="molecule type" value="Genomic_DNA"/>
</dbReference>
<evidence type="ECO:0000313" key="4">
    <source>
        <dbReference type="Proteomes" id="UP000593567"/>
    </source>
</evidence>
<proteinExistence type="predicted"/>
<gene>
    <name evidence="3" type="ORF">EB796_007064</name>
</gene>
<feature type="compositionally biased region" description="Basic residues" evidence="1">
    <location>
        <begin position="440"/>
        <end position="457"/>
    </location>
</feature>
<dbReference type="GO" id="GO:0061860">
    <property type="term" value="F:DNA clamp unloader activity"/>
    <property type="evidence" value="ECO:0007669"/>
    <property type="project" value="TreeGrafter"/>
</dbReference>
<feature type="compositionally biased region" description="Polar residues" evidence="1">
    <location>
        <begin position="328"/>
        <end position="343"/>
    </location>
</feature>
<dbReference type="GO" id="GO:0005634">
    <property type="term" value="C:nucleus"/>
    <property type="evidence" value="ECO:0007669"/>
    <property type="project" value="TreeGrafter"/>
</dbReference>
<feature type="compositionally biased region" description="Basic and acidic residues" evidence="1">
    <location>
        <begin position="157"/>
        <end position="166"/>
    </location>
</feature>
<dbReference type="Gene3D" id="3.40.50.300">
    <property type="entry name" value="P-loop containing nucleotide triphosphate hydrolases"/>
    <property type="match status" value="1"/>
</dbReference>
<feature type="region of interest" description="Disordered" evidence="1">
    <location>
        <begin position="657"/>
        <end position="681"/>
    </location>
</feature>
<dbReference type="AlphaFoldDB" id="A0A7J7K9K4"/>
<feature type="compositionally biased region" description="Low complexity" evidence="1">
    <location>
        <begin position="384"/>
        <end position="395"/>
    </location>
</feature>
<feature type="compositionally biased region" description="Polar residues" evidence="1">
    <location>
        <begin position="268"/>
        <end position="278"/>
    </location>
</feature>
<feature type="compositionally biased region" description="Polar residues" evidence="1">
    <location>
        <begin position="167"/>
        <end position="179"/>
    </location>
</feature>
<dbReference type="SMART" id="SM00382">
    <property type="entry name" value="AAA"/>
    <property type="match status" value="1"/>
</dbReference>
<feature type="compositionally biased region" description="Basic residues" evidence="1">
    <location>
        <begin position="658"/>
        <end position="669"/>
    </location>
</feature>
<dbReference type="InterPro" id="IPR003593">
    <property type="entry name" value="AAA+_ATPase"/>
</dbReference>
<feature type="compositionally biased region" description="Basic and acidic residues" evidence="1">
    <location>
        <begin position="404"/>
        <end position="414"/>
    </location>
</feature>
<dbReference type="SUPFAM" id="SSF52540">
    <property type="entry name" value="P-loop containing nucleoside triphosphate hydrolases"/>
    <property type="match status" value="1"/>
</dbReference>
<evidence type="ECO:0000259" key="2">
    <source>
        <dbReference type="SMART" id="SM00382"/>
    </source>
</evidence>
<evidence type="ECO:0000313" key="3">
    <source>
        <dbReference type="EMBL" id="KAF6034624.1"/>
    </source>
</evidence>
<protein>
    <submittedName>
        <fullName evidence="3">Atad5</fullName>
    </submittedName>
</protein>
<feature type="region of interest" description="Disordered" evidence="1">
    <location>
        <begin position="83"/>
        <end position="104"/>
    </location>
</feature>
<dbReference type="GO" id="GO:0003677">
    <property type="term" value="F:DNA binding"/>
    <property type="evidence" value="ECO:0007669"/>
    <property type="project" value="TreeGrafter"/>
</dbReference>
<feature type="compositionally biased region" description="Basic and acidic residues" evidence="1">
    <location>
        <begin position="180"/>
        <end position="192"/>
    </location>
</feature>
<organism evidence="3 4">
    <name type="scientific">Bugula neritina</name>
    <name type="common">Brown bryozoan</name>
    <name type="synonym">Sertularia neritina</name>
    <dbReference type="NCBI Taxonomy" id="10212"/>
    <lineage>
        <taxon>Eukaryota</taxon>
        <taxon>Metazoa</taxon>
        <taxon>Spiralia</taxon>
        <taxon>Lophotrochozoa</taxon>
        <taxon>Bryozoa</taxon>
        <taxon>Gymnolaemata</taxon>
        <taxon>Cheilostomatida</taxon>
        <taxon>Flustrina</taxon>
        <taxon>Buguloidea</taxon>
        <taxon>Bugulidae</taxon>
        <taxon>Bugula</taxon>
    </lineage>
</organism>
<comment type="caution">
    <text evidence="3">The sequence shown here is derived from an EMBL/GenBank/DDBJ whole genome shotgun (WGS) entry which is preliminary data.</text>
</comment>
<dbReference type="PANTHER" id="PTHR23389:SF21">
    <property type="entry name" value="ATPASE FAMILY AAA DOMAIN-CONTAINING PROTEIN 5"/>
    <property type="match status" value="1"/>
</dbReference>